<dbReference type="Gene3D" id="1.10.260.40">
    <property type="entry name" value="lambda repressor-like DNA-binding domains"/>
    <property type="match status" value="1"/>
</dbReference>
<dbReference type="InterPro" id="IPR010359">
    <property type="entry name" value="IrrE_HExxH"/>
</dbReference>
<organism evidence="3 4">
    <name type="scientific">Cupriavidus neocaledonicus</name>
    <dbReference type="NCBI Taxonomy" id="1040979"/>
    <lineage>
        <taxon>Bacteria</taxon>
        <taxon>Pseudomonadati</taxon>
        <taxon>Pseudomonadota</taxon>
        <taxon>Betaproteobacteria</taxon>
        <taxon>Burkholderiales</taxon>
        <taxon>Burkholderiaceae</taxon>
        <taxon>Cupriavidus</taxon>
    </lineage>
</organism>
<dbReference type="Proteomes" id="UP000255168">
    <property type="component" value="Chromosome I"/>
</dbReference>
<dbReference type="SMART" id="SM00530">
    <property type="entry name" value="HTH_XRE"/>
    <property type="match status" value="1"/>
</dbReference>
<evidence type="ECO:0000259" key="2">
    <source>
        <dbReference type="PROSITE" id="PS50943"/>
    </source>
</evidence>
<sequence length="399" mass="44182">MSRGVTEFESARLRQALAARRLTQAQLAGLVGVSPATISKWRSGSQAPEADALERLAQVMNVTAEWFTRKPLPKGTIPLYRSNASAHVAAREMLGARLEWAEDVAFAMTSYVDFPALRLPTFDFVDPEAIADSDIEDAATQCRHLWGLGTAVIPDLALAVESAGIVLVREETGVAQIEGLSAWSAALERPFILLSSDKANAFRSRFDLAHELGHLILHRHIRRAEEKERYNLLERQAHRFAGAFLLPAESIAMDVRTPVTLDSLLLLKQRWGVSVAAIIMRLVAIGVLSDDDKQLLFKRRSARWGVKAEPGDDLWKPEQPRLLRRSVELLISSKLVPREFLPKHFGLGQRDVEMLCALPDGYFSHSGEVIQLAQLRSGNLTVGTQTGSGTVLPFSRNLR</sequence>
<name>A0A375H648_9BURK</name>
<protein>
    <submittedName>
        <fullName evidence="3">Transcriptional repressor DicA</fullName>
    </submittedName>
</protein>
<dbReference type="AlphaFoldDB" id="A0A375H648"/>
<accession>A0A375H648</accession>
<evidence type="ECO:0000313" key="4">
    <source>
        <dbReference type="Proteomes" id="UP000255168"/>
    </source>
</evidence>
<dbReference type="SUPFAM" id="SSF47413">
    <property type="entry name" value="lambda repressor-like DNA-binding domains"/>
    <property type="match status" value="1"/>
</dbReference>
<feature type="domain" description="HTH cro/C1-type" evidence="2">
    <location>
        <begin position="13"/>
        <end position="67"/>
    </location>
</feature>
<dbReference type="InterPro" id="IPR052345">
    <property type="entry name" value="Rad_response_metalloprotease"/>
</dbReference>
<gene>
    <name evidence="3" type="ORF">CBM2607_11655</name>
</gene>
<dbReference type="PANTHER" id="PTHR43236:SF1">
    <property type="entry name" value="BLL7220 PROTEIN"/>
    <property type="match status" value="1"/>
</dbReference>
<dbReference type="Pfam" id="PF01381">
    <property type="entry name" value="HTH_3"/>
    <property type="match status" value="1"/>
</dbReference>
<dbReference type="Gene3D" id="1.10.10.2910">
    <property type="match status" value="1"/>
</dbReference>
<evidence type="ECO:0000313" key="3">
    <source>
        <dbReference type="EMBL" id="SPD46715.1"/>
    </source>
</evidence>
<proteinExistence type="inferred from homology"/>
<dbReference type="GO" id="GO:0003677">
    <property type="term" value="F:DNA binding"/>
    <property type="evidence" value="ECO:0007669"/>
    <property type="project" value="InterPro"/>
</dbReference>
<reference evidence="3 4" key="1">
    <citation type="submission" date="2018-01" db="EMBL/GenBank/DDBJ databases">
        <authorList>
            <person name="Clerissi C."/>
        </authorList>
    </citation>
    <scope>NUCLEOTIDE SEQUENCE [LARGE SCALE GENOMIC DNA]</scope>
    <source>
        <strain evidence="3">Cupriavidus taiwanensis STM 6160</strain>
    </source>
</reference>
<dbReference type="Pfam" id="PF06114">
    <property type="entry name" value="Peptidase_M78"/>
    <property type="match status" value="1"/>
</dbReference>
<dbReference type="PANTHER" id="PTHR43236">
    <property type="entry name" value="ANTITOXIN HIGA1"/>
    <property type="match status" value="1"/>
</dbReference>
<evidence type="ECO:0000256" key="1">
    <source>
        <dbReference type="ARBA" id="ARBA00007227"/>
    </source>
</evidence>
<dbReference type="CDD" id="cd00093">
    <property type="entry name" value="HTH_XRE"/>
    <property type="match status" value="1"/>
</dbReference>
<dbReference type="PROSITE" id="PS50943">
    <property type="entry name" value="HTH_CROC1"/>
    <property type="match status" value="1"/>
</dbReference>
<dbReference type="InterPro" id="IPR010982">
    <property type="entry name" value="Lambda_DNA-bd_dom_sf"/>
</dbReference>
<comment type="similarity">
    <text evidence="1">Belongs to the short-chain fatty acyl-CoA assimilation regulator (ScfR) family.</text>
</comment>
<dbReference type="InterPro" id="IPR001387">
    <property type="entry name" value="Cro/C1-type_HTH"/>
</dbReference>
<dbReference type="EMBL" id="LT984806">
    <property type="protein sequence ID" value="SPD46715.1"/>
    <property type="molecule type" value="Genomic_DNA"/>
</dbReference>